<dbReference type="Proteomes" id="UP001164472">
    <property type="component" value="Chromosome"/>
</dbReference>
<dbReference type="Gene3D" id="3.40.50.1820">
    <property type="entry name" value="alpha/beta hydrolase"/>
    <property type="match status" value="1"/>
</dbReference>
<dbReference type="AlphaFoldDB" id="A0A9E8KKE2"/>
<dbReference type="GO" id="GO:0016787">
    <property type="term" value="F:hydrolase activity"/>
    <property type="evidence" value="ECO:0007669"/>
    <property type="project" value="UniProtKB-KW"/>
</dbReference>
<keyword evidence="2 4" id="KW-0378">Hydrolase</keyword>
<dbReference type="PANTHER" id="PTHR43798">
    <property type="entry name" value="MONOACYLGLYCEROL LIPASE"/>
    <property type="match status" value="1"/>
</dbReference>
<feature type="domain" description="AB hydrolase-1" evidence="3">
    <location>
        <begin position="27"/>
        <end position="131"/>
    </location>
</feature>
<dbReference type="GO" id="GO:0016020">
    <property type="term" value="C:membrane"/>
    <property type="evidence" value="ECO:0007669"/>
    <property type="project" value="TreeGrafter"/>
</dbReference>
<protein>
    <submittedName>
        <fullName evidence="4">Alpha/beta hydrolase</fullName>
    </submittedName>
</protein>
<reference evidence="4" key="1">
    <citation type="submission" date="2022-07" db="EMBL/GenBank/DDBJ databases">
        <title>Alkalimarinus sp. nov., isolated from gut of a Alitta virens.</title>
        <authorList>
            <person name="Yang A.I."/>
            <person name="Shin N.-R."/>
        </authorList>
    </citation>
    <scope>NUCLEOTIDE SEQUENCE</scope>
    <source>
        <strain evidence="4">FA028</strain>
    </source>
</reference>
<dbReference type="RefSeq" id="WP_251812185.1">
    <property type="nucleotide sequence ID" value="NZ_CP101527.1"/>
</dbReference>
<evidence type="ECO:0000256" key="1">
    <source>
        <dbReference type="ARBA" id="ARBA00008645"/>
    </source>
</evidence>
<dbReference type="InterPro" id="IPR029058">
    <property type="entry name" value="AB_hydrolase_fold"/>
</dbReference>
<dbReference type="KEGG" id="asem:NNL22_05520"/>
<accession>A0A9E8KKE2</accession>
<dbReference type="PRINTS" id="PR00111">
    <property type="entry name" value="ABHYDROLASE"/>
</dbReference>
<dbReference type="InterPro" id="IPR000073">
    <property type="entry name" value="AB_hydrolase_1"/>
</dbReference>
<comment type="similarity">
    <text evidence="1">Belongs to the AB hydrolase superfamily.</text>
</comment>
<dbReference type="Pfam" id="PF00561">
    <property type="entry name" value="Abhydrolase_1"/>
    <property type="match status" value="1"/>
</dbReference>
<gene>
    <name evidence="4" type="ORF">NNL22_05520</name>
</gene>
<name>A0A9E8KKE2_9ALTE</name>
<sequence>MKHINKTIDTGRIKLAYIERGNADGIPVLAIHGWLDNAASFECLADKMELANVRLIAVDLPGHGLSDHRNSGQIYHLMDYVVDVVGAIKALGLEQVVILGHSLGGIVGLLTASAIPSMVSRLILLDSFGPMVDRDDQVAEQLRKSVSKICLSRPRPARVYSSIDEAVSARLGGFGKIKPSAARILLDRGLVKVEGGYTWATDPRLREPSLVRLSESQVKGFMAAIECPVCLIAASEGYVSLESKLNPRLSYLSNLEAHQVSGHHHFHLDGDVAATARIINQFLA</sequence>
<organism evidence="4 5">
    <name type="scientific">Alkalimarinus sediminis</name>
    <dbReference type="NCBI Taxonomy" id="1632866"/>
    <lineage>
        <taxon>Bacteria</taxon>
        <taxon>Pseudomonadati</taxon>
        <taxon>Pseudomonadota</taxon>
        <taxon>Gammaproteobacteria</taxon>
        <taxon>Alteromonadales</taxon>
        <taxon>Alteromonadaceae</taxon>
        <taxon>Alkalimarinus</taxon>
    </lineage>
</organism>
<evidence type="ECO:0000259" key="3">
    <source>
        <dbReference type="Pfam" id="PF00561"/>
    </source>
</evidence>
<proteinExistence type="inferred from homology"/>
<dbReference type="PANTHER" id="PTHR43798:SF14">
    <property type="entry name" value="SERINE HYDROLASE-LIKE PROTEIN DDB_G0286239"/>
    <property type="match status" value="1"/>
</dbReference>
<keyword evidence="5" id="KW-1185">Reference proteome</keyword>
<evidence type="ECO:0000256" key="2">
    <source>
        <dbReference type="ARBA" id="ARBA00022801"/>
    </source>
</evidence>
<dbReference type="SUPFAM" id="SSF53474">
    <property type="entry name" value="alpha/beta-Hydrolases"/>
    <property type="match status" value="1"/>
</dbReference>
<evidence type="ECO:0000313" key="5">
    <source>
        <dbReference type="Proteomes" id="UP001164472"/>
    </source>
</evidence>
<dbReference type="InterPro" id="IPR050266">
    <property type="entry name" value="AB_hydrolase_sf"/>
</dbReference>
<evidence type="ECO:0000313" key="4">
    <source>
        <dbReference type="EMBL" id="UZW76041.1"/>
    </source>
</evidence>
<dbReference type="EMBL" id="CP101527">
    <property type="protein sequence ID" value="UZW76041.1"/>
    <property type="molecule type" value="Genomic_DNA"/>
</dbReference>